<evidence type="ECO:0000256" key="8">
    <source>
        <dbReference type="SAM" id="MobiDB-lite"/>
    </source>
</evidence>
<organism evidence="10 11">
    <name type="scientific">Salinivibrio kushneri</name>
    <dbReference type="NCBI Taxonomy" id="1908198"/>
    <lineage>
        <taxon>Bacteria</taxon>
        <taxon>Pseudomonadati</taxon>
        <taxon>Pseudomonadota</taxon>
        <taxon>Gammaproteobacteria</taxon>
        <taxon>Vibrionales</taxon>
        <taxon>Vibrionaceae</taxon>
        <taxon>Salinivibrio</taxon>
    </lineage>
</organism>
<evidence type="ECO:0000313" key="11">
    <source>
        <dbReference type="Proteomes" id="UP001164748"/>
    </source>
</evidence>
<dbReference type="InterPro" id="IPR038297">
    <property type="entry name" value="CcmH/CycL/NrfF/Ccl2_sf"/>
</dbReference>
<feature type="signal peptide" evidence="7">
    <location>
        <begin position="1"/>
        <end position="19"/>
    </location>
</feature>
<dbReference type="EMBL" id="CP114588">
    <property type="protein sequence ID" value="WBA08046.1"/>
    <property type="molecule type" value="Genomic_DNA"/>
</dbReference>
<comment type="function">
    <text evidence="7">Possible subunit of a heme lyase.</text>
</comment>
<evidence type="ECO:0000256" key="7">
    <source>
        <dbReference type="RuleBase" id="RU364112"/>
    </source>
</evidence>
<reference evidence="10" key="1">
    <citation type="submission" date="2022-09" db="EMBL/GenBank/DDBJ databases">
        <authorList>
            <person name="Li Z.-J."/>
        </authorList>
    </citation>
    <scope>NUCLEOTIDE SEQUENCE</scope>
    <source>
        <strain evidence="10">TGB11</strain>
    </source>
</reference>
<dbReference type="GO" id="GO:0046872">
    <property type="term" value="F:metal ion binding"/>
    <property type="evidence" value="ECO:0007669"/>
    <property type="project" value="UniProtKB-KW"/>
</dbReference>
<keyword evidence="5" id="KW-0201">Cytochrome c-type biogenesis</keyword>
<keyword evidence="7" id="KW-1133">Transmembrane helix</keyword>
<keyword evidence="3 7" id="KW-0479">Metal-binding</keyword>
<dbReference type="Proteomes" id="UP001164748">
    <property type="component" value="Chromosome"/>
</dbReference>
<dbReference type="InterPro" id="IPR005616">
    <property type="entry name" value="CcmH/CycL/Ccl2/NrfF_N"/>
</dbReference>
<proteinExistence type="inferred from homology"/>
<evidence type="ECO:0000256" key="1">
    <source>
        <dbReference type="ARBA" id="ARBA00010342"/>
    </source>
</evidence>
<keyword evidence="4 7" id="KW-0732">Signal</keyword>
<comment type="similarity">
    <text evidence="1 7">Belongs to the CcmH/CycL/Ccl2/NrfF family.</text>
</comment>
<keyword evidence="7" id="KW-0812">Transmembrane</keyword>
<evidence type="ECO:0000256" key="3">
    <source>
        <dbReference type="ARBA" id="ARBA00022723"/>
    </source>
</evidence>
<evidence type="ECO:0000313" key="10">
    <source>
        <dbReference type="EMBL" id="WBA08046.1"/>
    </source>
</evidence>
<feature type="region of interest" description="Disordered" evidence="8">
    <location>
        <begin position="147"/>
        <end position="188"/>
    </location>
</feature>
<sequence length="188" mass="20861">MKRLILLGALWLSVSLAFANAIDVYKFDSAEQEARFRALTSELRCPKCQNNSIADSNAELAQDLRQKVHQMLQQGRTDEEIRSFMIARYGNFVTYNPPVTASTLILWLAPALVLVSGMVVMIMRSRRAKQTVNHALSDEEEQRLNALLSSTEGTDDSPVSTSATNMDTSADQPASSEHASTQQNKEPK</sequence>
<accession>A0AA47KJC3</accession>
<dbReference type="AlphaFoldDB" id="A0AA47KJC3"/>
<dbReference type="Gene3D" id="1.10.8.640">
    <property type="entry name" value="Cytochrome C biogenesis protein"/>
    <property type="match status" value="1"/>
</dbReference>
<keyword evidence="2 7" id="KW-0349">Heme</keyword>
<name>A0AA47KJC3_9GAMM</name>
<evidence type="ECO:0000256" key="5">
    <source>
        <dbReference type="ARBA" id="ARBA00022748"/>
    </source>
</evidence>
<feature type="domain" description="CcmH/CycL/Ccl2/NrfF N-terminal" evidence="9">
    <location>
        <begin position="10"/>
        <end position="148"/>
    </location>
</feature>
<dbReference type="Pfam" id="PF03918">
    <property type="entry name" value="CcmH"/>
    <property type="match status" value="1"/>
</dbReference>
<dbReference type="RefSeq" id="WP_269578597.1">
    <property type="nucleotide sequence ID" value="NZ_CP114588.1"/>
</dbReference>
<dbReference type="FunFam" id="1.10.8.640:FF:000001">
    <property type="entry name" value="Cytochrome c-type biogenesis protein"/>
    <property type="match status" value="1"/>
</dbReference>
<feature type="transmembrane region" description="Helical" evidence="7">
    <location>
        <begin position="104"/>
        <end position="123"/>
    </location>
</feature>
<evidence type="ECO:0000259" key="9">
    <source>
        <dbReference type="Pfam" id="PF03918"/>
    </source>
</evidence>
<evidence type="ECO:0000256" key="2">
    <source>
        <dbReference type="ARBA" id="ARBA00022617"/>
    </source>
</evidence>
<gene>
    <name evidence="10" type="ORF">N8M53_09435</name>
</gene>
<dbReference type="PANTHER" id="PTHR47870">
    <property type="entry name" value="CYTOCHROME C-TYPE BIOGENESIS PROTEIN CCMH"/>
    <property type="match status" value="1"/>
</dbReference>
<dbReference type="GO" id="GO:0005886">
    <property type="term" value="C:plasma membrane"/>
    <property type="evidence" value="ECO:0007669"/>
    <property type="project" value="TreeGrafter"/>
</dbReference>
<protein>
    <recommendedName>
        <fullName evidence="7">Cytochrome c-type biogenesis protein</fullName>
    </recommendedName>
</protein>
<dbReference type="GO" id="GO:0017004">
    <property type="term" value="P:cytochrome complex assembly"/>
    <property type="evidence" value="ECO:0007669"/>
    <property type="project" value="UniProtKB-KW"/>
</dbReference>
<dbReference type="CDD" id="cd16378">
    <property type="entry name" value="CcmH_N"/>
    <property type="match status" value="1"/>
</dbReference>
<evidence type="ECO:0000256" key="6">
    <source>
        <dbReference type="ARBA" id="ARBA00023004"/>
    </source>
</evidence>
<evidence type="ECO:0000256" key="4">
    <source>
        <dbReference type="ARBA" id="ARBA00022729"/>
    </source>
</evidence>
<keyword evidence="7" id="KW-0472">Membrane</keyword>
<keyword evidence="6 7" id="KW-0408">Iron</keyword>
<dbReference type="InterPro" id="IPR051263">
    <property type="entry name" value="C-type_cytochrome_biogenesis"/>
</dbReference>
<feature type="chain" id="PRO_5041488490" description="Cytochrome c-type biogenesis protein" evidence="7">
    <location>
        <begin position="20"/>
        <end position="188"/>
    </location>
</feature>
<dbReference type="PANTHER" id="PTHR47870:SF1">
    <property type="entry name" value="CYTOCHROME C-TYPE BIOGENESIS PROTEIN CCMH"/>
    <property type="match status" value="1"/>
</dbReference>